<keyword evidence="5 9" id="KW-0798">TonB box</keyword>
<dbReference type="RefSeq" id="WP_184065649.1">
    <property type="nucleotide sequence ID" value="NZ_JACHNZ010000007.1"/>
</dbReference>
<evidence type="ECO:0000259" key="11">
    <source>
        <dbReference type="Pfam" id="PF00593"/>
    </source>
</evidence>
<evidence type="ECO:0000256" key="6">
    <source>
        <dbReference type="ARBA" id="ARBA00023136"/>
    </source>
</evidence>
<evidence type="ECO:0000313" key="14">
    <source>
        <dbReference type="Proteomes" id="UP000566324"/>
    </source>
</evidence>
<dbReference type="Pfam" id="PF13620">
    <property type="entry name" value="CarboxypepD_reg"/>
    <property type="match status" value="1"/>
</dbReference>
<dbReference type="SUPFAM" id="SSF49452">
    <property type="entry name" value="Starch-binding domain-like"/>
    <property type="match status" value="1"/>
</dbReference>
<evidence type="ECO:0000256" key="4">
    <source>
        <dbReference type="ARBA" id="ARBA00022692"/>
    </source>
</evidence>
<reference evidence="13 14" key="1">
    <citation type="submission" date="2020-08" db="EMBL/GenBank/DDBJ databases">
        <title>Genomic Encyclopedia of Type Strains, Phase IV (KMG-IV): sequencing the most valuable type-strain genomes for metagenomic binning, comparative biology and taxonomic classification.</title>
        <authorList>
            <person name="Goeker M."/>
        </authorList>
    </citation>
    <scope>NUCLEOTIDE SEQUENCE [LARGE SCALE GENOMIC DNA]</scope>
    <source>
        <strain evidence="13 14">DSM 17328</strain>
    </source>
</reference>
<evidence type="ECO:0000256" key="2">
    <source>
        <dbReference type="ARBA" id="ARBA00022448"/>
    </source>
</evidence>
<keyword evidence="2 8" id="KW-0813">Transport</keyword>
<comment type="subcellular location">
    <subcellularLocation>
        <location evidence="1 8">Cell outer membrane</location>
        <topology evidence="1 8">Multi-pass membrane protein</topology>
    </subcellularLocation>
</comment>
<dbReference type="InterPro" id="IPR039426">
    <property type="entry name" value="TonB-dep_rcpt-like"/>
</dbReference>
<evidence type="ECO:0000256" key="1">
    <source>
        <dbReference type="ARBA" id="ARBA00004571"/>
    </source>
</evidence>
<dbReference type="InterPro" id="IPR010104">
    <property type="entry name" value="TonB_rcpt_bac"/>
</dbReference>
<dbReference type="InterPro" id="IPR037066">
    <property type="entry name" value="Plug_dom_sf"/>
</dbReference>
<dbReference type="Proteomes" id="UP000566324">
    <property type="component" value="Unassembled WGS sequence"/>
</dbReference>
<evidence type="ECO:0000256" key="8">
    <source>
        <dbReference type="PROSITE-ProRule" id="PRU01360"/>
    </source>
</evidence>
<evidence type="ECO:0000256" key="3">
    <source>
        <dbReference type="ARBA" id="ARBA00022452"/>
    </source>
</evidence>
<dbReference type="Gene3D" id="2.60.40.1120">
    <property type="entry name" value="Carboxypeptidase-like, regulatory domain"/>
    <property type="match status" value="1"/>
</dbReference>
<evidence type="ECO:0000259" key="12">
    <source>
        <dbReference type="Pfam" id="PF07715"/>
    </source>
</evidence>
<organism evidence="13 14">
    <name type="scientific">Sphingosinicella soli</name>
    <dbReference type="NCBI Taxonomy" id="333708"/>
    <lineage>
        <taxon>Bacteria</taxon>
        <taxon>Pseudomonadati</taxon>
        <taxon>Pseudomonadota</taxon>
        <taxon>Alphaproteobacteria</taxon>
        <taxon>Sphingomonadales</taxon>
        <taxon>Sphingosinicellaceae</taxon>
        <taxon>Sphingosinicella</taxon>
    </lineage>
</organism>
<sequence>MMIRKLLAGTALACLPTAALAEDIIGNVTNAASGNALAGAVVRVAEVGREAVTGQDGRYLISNLAPGEYTLVIAYAGLDEQTMTVVVPQGGVARQNVELTSAAIDTSEILVVARLEGQAGAINLQRRAPSLRTVVSADALGQIREGNIGDALVRLPGVSVETRAGVQRTATIRGLAPQYNTVTVDGLRMTNVDGNRDIALDSFPSNMLSRVEVIKSPTPDMSADAIGGTVNLVTKSAFDRRGFNADGQAGGTYNDLRGNWNYQAGLTVSNTFGSNEQFGLLGSVYYFRDERGYDVVQTGYTTNAADQKTINRSFYFDRGESKDKIGAGLTFDFRPDDNTRAFIRGVYHYDYRWLNHRGTDYRPNAATLTNVTPDSASSTGGRVDLIAFYREPKNIFQMYSTGVEHQSDGWMLDGRIAFSQADKTYPVTLQVTNSFNGVDMSYDRTDRDFPTFQVTNGVDITDPANLSFRQFDTNQVPRTEKEWSFDGNVAREFTGSIPVTMKAGVRVTLKDAAQSQPLTVRYTGLTGITAGSLLETLDGSNFMSDSDGRAVLLDFAPDWRKYLEIQQTNPSAFTQTAAARLFTDETRANADFTITENIYASYLMGTFDIGALQIVAGGRIEHTKISSEANAVVTSGGAVTSVTRVSDENSYTNFLPGVQARYTTLDDRLVLRASVTEAISRPPPGDLVPSRQENAQLNQRIIGNPDLMPATSWNYDASAEYFFPPLGLVSAGVFHKDISDFVFSSSRITSDGVDERTRQNGEGGKVTGIELGWVQQFTGLPGLLSGLGIEANYTWLDSKGSYPGRTENLSLVNSPRHILNAVASYAQGPVSVRVSYNRLSKRLESVGGRAALDVYNEKSSVWDLAAKVRVLGGNSLFFNVKNLTDEPTVSYQGSRDNPTIVTYYGRQFNFGLNVEF</sequence>
<keyword evidence="6 8" id="KW-0472">Membrane</keyword>
<dbReference type="CDD" id="cd01347">
    <property type="entry name" value="ligand_gated_channel"/>
    <property type="match status" value="1"/>
</dbReference>
<dbReference type="PROSITE" id="PS52016">
    <property type="entry name" value="TONB_DEPENDENT_REC_3"/>
    <property type="match status" value="1"/>
</dbReference>
<dbReference type="InterPro" id="IPR036942">
    <property type="entry name" value="Beta-barrel_TonB_sf"/>
</dbReference>
<dbReference type="SUPFAM" id="SSF56935">
    <property type="entry name" value="Porins"/>
    <property type="match status" value="1"/>
</dbReference>
<dbReference type="GO" id="GO:0009279">
    <property type="term" value="C:cell outer membrane"/>
    <property type="evidence" value="ECO:0007669"/>
    <property type="project" value="UniProtKB-SubCell"/>
</dbReference>
<keyword evidence="14" id="KW-1185">Reference proteome</keyword>
<dbReference type="AlphaFoldDB" id="A0A7W7F675"/>
<feature type="signal peptide" evidence="10">
    <location>
        <begin position="1"/>
        <end position="21"/>
    </location>
</feature>
<proteinExistence type="inferred from homology"/>
<keyword evidence="4 8" id="KW-0812">Transmembrane</keyword>
<feature type="chain" id="PRO_5030898441" evidence="10">
    <location>
        <begin position="22"/>
        <end position="916"/>
    </location>
</feature>
<evidence type="ECO:0000256" key="5">
    <source>
        <dbReference type="ARBA" id="ARBA00023077"/>
    </source>
</evidence>
<dbReference type="GO" id="GO:0030246">
    <property type="term" value="F:carbohydrate binding"/>
    <property type="evidence" value="ECO:0007669"/>
    <property type="project" value="InterPro"/>
</dbReference>
<dbReference type="EMBL" id="JACHNZ010000007">
    <property type="protein sequence ID" value="MBB4631267.1"/>
    <property type="molecule type" value="Genomic_DNA"/>
</dbReference>
<comment type="caution">
    <text evidence="13">The sequence shown here is derived from an EMBL/GenBank/DDBJ whole genome shotgun (WGS) entry which is preliminary data.</text>
</comment>
<dbReference type="Pfam" id="PF07715">
    <property type="entry name" value="Plug"/>
    <property type="match status" value="1"/>
</dbReference>
<keyword evidence="13" id="KW-0675">Receptor</keyword>
<evidence type="ECO:0000256" key="7">
    <source>
        <dbReference type="ARBA" id="ARBA00023237"/>
    </source>
</evidence>
<feature type="domain" description="TonB-dependent receptor-like beta-barrel" evidence="11">
    <location>
        <begin position="435"/>
        <end position="883"/>
    </location>
</feature>
<keyword evidence="10" id="KW-0732">Signal</keyword>
<dbReference type="InterPro" id="IPR013784">
    <property type="entry name" value="Carb-bd-like_fold"/>
</dbReference>
<gene>
    <name evidence="13" type="ORF">GGQ98_000874</name>
</gene>
<evidence type="ECO:0000256" key="9">
    <source>
        <dbReference type="RuleBase" id="RU003357"/>
    </source>
</evidence>
<protein>
    <submittedName>
        <fullName evidence="13">TonB-dependent receptor</fullName>
    </submittedName>
</protein>
<dbReference type="Gene3D" id="2.40.170.20">
    <property type="entry name" value="TonB-dependent receptor, beta-barrel domain"/>
    <property type="match status" value="1"/>
</dbReference>
<dbReference type="Gene3D" id="2.170.130.10">
    <property type="entry name" value="TonB-dependent receptor, plug domain"/>
    <property type="match status" value="1"/>
</dbReference>
<dbReference type="InterPro" id="IPR000531">
    <property type="entry name" value="Beta-barrel_TonB"/>
</dbReference>
<dbReference type="PANTHER" id="PTHR40980:SF4">
    <property type="entry name" value="TONB-DEPENDENT RECEPTOR-LIKE BETA-BARREL DOMAIN-CONTAINING PROTEIN"/>
    <property type="match status" value="1"/>
</dbReference>
<comment type="similarity">
    <text evidence="8 9">Belongs to the TonB-dependent receptor family.</text>
</comment>
<dbReference type="PANTHER" id="PTHR40980">
    <property type="entry name" value="PLUG DOMAIN-CONTAINING PROTEIN"/>
    <property type="match status" value="1"/>
</dbReference>
<evidence type="ECO:0000256" key="10">
    <source>
        <dbReference type="SAM" id="SignalP"/>
    </source>
</evidence>
<name>A0A7W7F675_9SPHN</name>
<dbReference type="Pfam" id="PF00593">
    <property type="entry name" value="TonB_dep_Rec_b-barrel"/>
    <property type="match status" value="1"/>
</dbReference>
<evidence type="ECO:0000313" key="13">
    <source>
        <dbReference type="EMBL" id="MBB4631267.1"/>
    </source>
</evidence>
<dbReference type="NCBIfam" id="TIGR01782">
    <property type="entry name" value="TonB-Xanth-Caul"/>
    <property type="match status" value="1"/>
</dbReference>
<feature type="domain" description="TonB-dependent receptor plug" evidence="12">
    <location>
        <begin position="126"/>
        <end position="229"/>
    </location>
</feature>
<keyword evidence="7 8" id="KW-0998">Cell outer membrane</keyword>
<dbReference type="InterPro" id="IPR012910">
    <property type="entry name" value="Plug_dom"/>
</dbReference>
<accession>A0A7W7F675</accession>
<keyword evidence="3 8" id="KW-1134">Transmembrane beta strand</keyword>